<organism evidence="1 2">
    <name type="scientific">Owenia fusiformis</name>
    <name type="common">Polychaete worm</name>
    <dbReference type="NCBI Taxonomy" id="6347"/>
    <lineage>
        <taxon>Eukaryota</taxon>
        <taxon>Metazoa</taxon>
        <taxon>Spiralia</taxon>
        <taxon>Lophotrochozoa</taxon>
        <taxon>Annelida</taxon>
        <taxon>Polychaeta</taxon>
        <taxon>Sedentaria</taxon>
        <taxon>Canalipalpata</taxon>
        <taxon>Sabellida</taxon>
        <taxon>Oweniida</taxon>
        <taxon>Oweniidae</taxon>
        <taxon>Owenia</taxon>
    </lineage>
</organism>
<dbReference type="Gene3D" id="2.170.140.10">
    <property type="entry name" value="Chitin binding domain"/>
    <property type="match status" value="1"/>
</dbReference>
<gene>
    <name evidence="1" type="ORF">OFUS_LOCUS6409</name>
</gene>
<dbReference type="InterPro" id="IPR002557">
    <property type="entry name" value="Chitin-bd_dom"/>
</dbReference>
<dbReference type="GO" id="GO:0005576">
    <property type="term" value="C:extracellular region"/>
    <property type="evidence" value="ECO:0007669"/>
    <property type="project" value="InterPro"/>
</dbReference>
<accession>A0A8J1TUZ6</accession>
<dbReference type="SMART" id="SM00494">
    <property type="entry name" value="ChtBD2"/>
    <property type="match status" value="1"/>
</dbReference>
<evidence type="ECO:0000313" key="1">
    <source>
        <dbReference type="EMBL" id="CAH1779612.1"/>
    </source>
</evidence>
<dbReference type="InterPro" id="IPR036508">
    <property type="entry name" value="Chitin-bd_dom_sf"/>
</dbReference>
<comment type="caution">
    <text evidence="1">The sequence shown here is derived from an EMBL/GenBank/DDBJ whole genome shotgun (WGS) entry which is preliminary data.</text>
</comment>
<reference evidence="1" key="1">
    <citation type="submission" date="2022-03" db="EMBL/GenBank/DDBJ databases">
        <authorList>
            <person name="Martin C."/>
        </authorList>
    </citation>
    <scope>NUCLEOTIDE SEQUENCE</scope>
</reference>
<dbReference type="Proteomes" id="UP000749559">
    <property type="component" value="Unassembled WGS sequence"/>
</dbReference>
<name>A0A8J1TUZ6_OWEFU</name>
<proteinExistence type="predicted"/>
<dbReference type="Gene3D" id="2.60.120.200">
    <property type="match status" value="1"/>
</dbReference>
<protein>
    <submittedName>
        <fullName evidence="1">Uncharacterized protein</fullName>
    </submittedName>
</protein>
<dbReference type="GO" id="GO:0008061">
    <property type="term" value="F:chitin binding"/>
    <property type="evidence" value="ECO:0007669"/>
    <property type="project" value="InterPro"/>
</dbReference>
<keyword evidence="2" id="KW-1185">Reference proteome</keyword>
<dbReference type="InterPro" id="IPR013320">
    <property type="entry name" value="ConA-like_dom_sf"/>
</dbReference>
<dbReference type="Pfam" id="PF13385">
    <property type="entry name" value="Laminin_G_3"/>
    <property type="match status" value="1"/>
</dbReference>
<evidence type="ECO:0000313" key="2">
    <source>
        <dbReference type="Proteomes" id="UP000749559"/>
    </source>
</evidence>
<sequence length="368" mass="40526">MCYNVTICKVYSQVNIFRKEFCRLQCGNQRHGIFPDPTGSCCHYVTCHGNGFGFFVGERQACMEPLVWNPVAGACDYASDVPGCDSSCHEFIDVAPLPTAGTLLTDQCFKNGRTYTFDDSVDSGGTCYYVDNEIMKNCCPFGQMFDLEECACLGEMIAERPNCECVAWFTFDTNFEDSLFDIFSGRKRATIDENEGQFGGSAVFSGEGHMFIPYFNNFYFGERISVALWFRTSTTTVQGLLTNGCCNQPPTVEIRCDSGSVTITLDVMAGAKSITFSGASPDSWQHVAFTYDGQSFTAYHNGNVVETLPLRGPILTNKCDVTIGRGRDDPPGSFLEGAVDEFVVCQSVWSESDILGIFQSNDVPTVDN</sequence>
<dbReference type="AlphaFoldDB" id="A0A8J1TUZ6"/>
<dbReference type="Pfam" id="PF01607">
    <property type="entry name" value="CBM_14"/>
    <property type="match status" value="1"/>
</dbReference>
<dbReference type="OrthoDB" id="10030431at2759"/>
<dbReference type="SUPFAM" id="SSF57625">
    <property type="entry name" value="Invertebrate chitin-binding proteins"/>
    <property type="match status" value="1"/>
</dbReference>
<dbReference type="SUPFAM" id="SSF49899">
    <property type="entry name" value="Concanavalin A-like lectins/glucanases"/>
    <property type="match status" value="1"/>
</dbReference>
<dbReference type="PROSITE" id="PS50940">
    <property type="entry name" value="CHIT_BIND_II"/>
    <property type="match status" value="1"/>
</dbReference>
<dbReference type="EMBL" id="CAIIXF020000003">
    <property type="protein sequence ID" value="CAH1779612.1"/>
    <property type="molecule type" value="Genomic_DNA"/>
</dbReference>